<gene>
    <name evidence="1" type="ORF">M2350_003576</name>
</gene>
<reference evidence="1 2" key="1">
    <citation type="submission" date="2022-08" db="EMBL/GenBank/DDBJ databases">
        <title>Bacterial and archaeal communities from various locations to study Microbial Dark Matter (Phase II).</title>
        <authorList>
            <person name="Stepanauskas R."/>
        </authorList>
    </citation>
    <scope>NUCLEOTIDE SEQUENCE [LARGE SCALE GENOMIC DNA]</scope>
    <source>
        <strain evidence="1 2">PD1</strain>
    </source>
</reference>
<comment type="caution">
    <text evidence="1">The sequence shown here is derived from an EMBL/GenBank/DDBJ whole genome shotgun (WGS) entry which is preliminary data.</text>
</comment>
<dbReference type="InterPro" id="IPR011659">
    <property type="entry name" value="WD40"/>
</dbReference>
<protein>
    <submittedName>
        <fullName evidence="1">WD40 repeat protein</fullName>
    </submittedName>
</protein>
<proteinExistence type="predicted"/>
<dbReference type="InterPro" id="IPR011042">
    <property type="entry name" value="6-blade_b-propeller_TolB-like"/>
</dbReference>
<sequence length="205" mass="23128">MIGKDKVHITILYEDKMIHSIRWTADGQFLIFVRDSRWDPTVSKHFSSALGVIQLDGTNLKNLKWLSPPGRFPMHSYYSIPHSGWAVSPDGTTVAFGSGNSIWLYSLRKSETLPMEIRLVGRALEICWSPDGKGLLYVVSESKEPVAPGSVRTGPPHSLYWIDKEGKKNQFIFREEKGICNLQWLKGRGIFYISGETLCKVTLGI</sequence>
<dbReference type="EMBL" id="JANUCP010000009">
    <property type="protein sequence ID" value="MCS3921135.1"/>
    <property type="molecule type" value="Genomic_DNA"/>
</dbReference>
<dbReference type="Gene3D" id="2.120.10.30">
    <property type="entry name" value="TolB, C-terminal domain"/>
    <property type="match status" value="1"/>
</dbReference>
<evidence type="ECO:0000313" key="1">
    <source>
        <dbReference type="EMBL" id="MCS3921135.1"/>
    </source>
</evidence>
<organism evidence="1 2">
    <name type="scientific">Candidatus Fervidibacter sacchari</name>
    <dbReference type="NCBI Taxonomy" id="1448929"/>
    <lineage>
        <taxon>Bacteria</taxon>
        <taxon>Candidatus Fervidibacterota</taxon>
        <taxon>Candidatus Fervidibacter</taxon>
    </lineage>
</organism>
<accession>A0ABT2ETF3</accession>
<keyword evidence="2" id="KW-1185">Reference proteome</keyword>
<name>A0ABT2ETF3_9BACT</name>
<dbReference type="SUPFAM" id="SSF82171">
    <property type="entry name" value="DPP6 N-terminal domain-like"/>
    <property type="match status" value="1"/>
</dbReference>
<dbReference type="Proteomes" id="UP001204798">
    <property type="component" value="Unassembled WGS sequence"/>
</dbReference>
<dbReference type="RefSeq" id="WP_259101985.1">
    <property type="nucleotide sequence ID" value="NZ_CP130454.1"/>
</dbReference>
<dbReference type="Pfam" id="PF07676">
    <property type="entry name" value="PD40"/>
    <property type="match status" value="1"/>
</dbReference>
<evidence type="ECO:0000313" key="2">
    <source>
        <dbReference type="Proteomes" id="UP001204798"/>
    </source>
</evidence>